<dbReference type="Pfam" id="PF03692">
    <property type="entry name" value="CxxCxxCC"/>
    <property type="match status" value="1"/>
</dbReference>
<dbReference type="EMBL" id="JAICCF010000006">
    <property type="protein sequence ID" value="MBW8687995.1"/>
    <property type="molecule type" value="Genomic_DNA"/>
</dbReference>
<reference evidence="1 2" key="1">
    <citation type="submission" date="2021-08" db="EMBL/GenBank/DDBJ databases">
        <title>The genome sequence of Chitinophaga sp. B61.</title>
        <authorList>
            <person name="Zhang X."/>
        </authorList>
    </citation>
    <scope>NUCLEOTIDE SEQUENCE [LARGE SCALE GENOMIC DNA]</scope>
    <source>
        <strain evidence="1 2">B61</strain>
    </source>
</reference>
<keyword evidence="2" id="KW-1185">Reference proteome</keyword>
<evidence type="ECO:0000313" key="2">
    <source>
        <dbReference type="Proteomes" id="UP000812961"/>
    </source>
</evidence>
<name>A0ABS7GLE6_9BACT</name>
<accession>A0ABS7GLE6</accession>
<proteinExistence type="predicted"/>
<sequence>MEIITDLATIAQHAEEKEAENQAFKAFLSAHDGTAIDRLVGELDTLITPQIDCTTCGNCCRTLMIGVTEEEVTALATHLQRSPEDVKAQYIETGSGYGDMLMNTIPCHFLDGNKCSIYEKRFQVCRDFPALHHPGFTGRLFAMQMHYGRCLIIYNVMEEMKKRLAFANS</sequence>
<organism evidence="1 2">
    <name type="scientific">Chitinophaga rhizophila</name>
    <dbReference type="NCBI Taxonomy" id="2866212"/>
    <lineage>
        <taxon>Bacteria</taxon>
        <taxon>Pseudomonadati</taxon>
        <taxon>Bacteroidota</taxon>
        <taxon>Chitinophagia</taxon>
        <taxon>Chitinophagales</taxon>
        <taxon>Chitinophagaceae</taxon>
        <taxon>Chitinophaga</taxon>
    </lineage>
</organism>
<dbReference type="RefSeq" id="WP_220253323.1">
    <property type="nucleotide sequence ID" value="NZ_JAICCF010000006.1"/>
</dbReference>
<evidence type="ECO:0000313" key="1">
    <source>
        <dbReference type="EMBL" id="MBW8687995.1"/>
    </source>
</evidence>
<comment type="caution">
    <text evidence="1">The sequence shown here is derived from an EMBL/GenBank/DDBJ whole genome shotgun (WGS) entry which is preliminary data.</text>
</comment>
<protein>
    <submittedName>
        <fullName evidence="1">YkgJ family cysteine cluster protein</fullName>
    </submittedName>
</protein>
<gene>
    <name evidence="1" type="ORF">K1Y79_26905</name>
</gene>
<dbReference type="Proteomes" id="UP000812961">
    <property type="component" value="Unassembled WGS sequence"/>
</dbReference>
<dbReference type="InterPro" id="IPR005358">
    <property type="entry name" value="Puta_zinc/iron-chelating_dom"/>
</dbReference>